<keyword evidence="1" id="KW-0863">Zinc-finger</keyword>
<sequence>MARVYCSFCYKTCLDKQSIDIVDFCDEFDPNPALERFLILLQTYLGESFMTSMAFESLRSCSDCVFVMESFCTMFLEMKCFESQLGLKLQQLQSVMTIADIARSSHQPINNIILHSSEEGQANENRVDDIASFRRELQRKCTAKLLTSFPNPVAIQQSPYLASEWTSFGMGWILSFIVVSILGTNLLFQPPKSPSRLKSVETQHPLVSEDNKEVHHIANQMEETIKSSAFLDSANSATLNPKWGHIPRKKHATSCRRLYLINNPSKKLGRSLLQSEKEIEFDRQFIKSTVINFSHDYTCAICGFFSYHKPFIRKHVEEGHRIQIQETPLKCYYCGKMFAKTSQLQQHLKLLHVNEKGMLTRGSKEEIKTRQSKAKAMTAIATQNLFIEMKNPEDNRGYK</sequence>
<dbReference type="SMART" id="SM00355">
    <property type="entry name" value="ZnF_C2H2"/>
    <property type="match status" value="2"/>
</dbReference>
<dbReference type="PROSITE" id="PS00028">
    <property type="entry name" value="ZINC_FINGER_C2H2_1"/>
    <property type="match status" value="1"/>
</dbReference>
<reference evidence="3 4" key="1">
    <citation type="submission" date="2024-08" db="EMBL/GenBank/DDBJ databases">
        <authorList>
            <person name="Cucini C."/>
            <person name="Frati F."/>
        </authorList>
    </citation>
    <scope>NUCLEOTIDE SEQUENCE [LARGE SCALE GENOMIC DNA]</scope>
</reference>
<dbReference type="InterPro" id="IPR013087">
    <property type="entry name" value="Znf_C2H2_type"/>
</dbReference>
<proteinExistence type="predicted"/>
<feature type="domain" description="C2H2-type" evidence="2">
    <location>
        <begin position="329"/>
        <end position="357"/>
    </location>
</feature>
<keyword evidence="1" id="KW-0862">Zinc</keyword>
<comment type="caution">
    <text evidence="3">The sequence shown here is derived from an EMBL/GenBank/DDBJ whole genome shotgun (WGS) entry which is preliminary data.</text>
</comment>
<organism evidence="3 4">
    <name type="scientific">Orchesella dallaii</name>
    <dbReference type="NCBI Taxonomy" id="48710"/>
    <lineage>
        <taxon>Eukaryota</taxon>
        <taxon>Metazoa</taxon>
        <taxon>Ecdysozoa</taxon>
        <taxon>Arthropoda</taxon>
        <taxon>Hexapoda</taxon>
        <taxon>Collembola</taxon>
        <taxon>Entomobryomorpha</taxon>
        <taxon>Entomobryoidea</taxon>
        <taxon>Orchesellidae</taxon>
        <taxon>Orchesellinae</taxon>
        <taxon>Orchesella</taxon>
    </lineage>
</organism>
<dbReference type="SUPFAM" id="SSF57667">
    <property type="entry name" value="beta-beta-alpha zinc fingers"/>
    <property type="match status" value="1"/>
</dbReference>
<evidence type="ECO:0000313" key="3">
    <source>
        <dbReference type="EMBL" id="CAL8112096.1"/>
    </source>
</evidence>
<evidence type="ECO:0000259" key="2">
    <source>
        <dbReference type="PROSITE" id="PS50157"/>
    </source>
</evidence>
<evidence type="ECO:0000256" key="1">
    <source>
        <dbReference type="PROSITE-ProRule" id="PRU00042"/>
    </source>
</evidence>
<name>A0ABP1QV14_9HEXA</name>
<keyword evidence="1" id="KW-0479">Metal-binding</keyword>
<keyword evidence="4" id="KW-1185">Reference proteome</keyword>
<gene>
    <name evidence="3" type="ORF">ODALV1_LOCUS15482</name>
</gene>
<evidence type="ECO:0000313" key="4">
    <source>
        <dbReference type="Proteomes" id="UP001642540"/>
    </source>
</evidence>
<dbReference type="Proteomes" id="UP001642540">
    <property type="component" value="Unassembled WGS sequence"/>
</dbReference>
<dbReference type="PROSITE" id="PS50157">
    <property type="entry name" value="ZINC_FINGER_C2H2_2"/>
    <property type="match status" value="1"/>
</dbReference>
<dbReference type="Gene3D" id="3.30.160.60">
    <property type="entry name" value="Classic Zinc Finger"/>
    <property type="match status" value="1"/>
</dbReference>
<dbReference type="EMBL" id="CAXLJM020000048">
    <property type="protein sequence ID" value="CAL8112096.1"/>
    <property type="molecule type" value="Genomic_DNA"/>
</dbReference>
<protein>
    <recommendedName>
        <fullName evidence="2">C2H2-type domain-containing protein</fullName>
    </recommendedName>
</protein>
<accession>A0ABP1QV14</accession>
<dbReference type="InterPro" id="IPR036236">
    <property type="entry name" value="Znf_C2H2_sf"/>
</dbReference>